<gene>
    <name evidence="1" type="ORF">NUTIK01_05110</name>
</gene>
<dbReference type="Proteomes" id="UP001187221">
    <property type="component" value="Unassembled WGS sequence"/>
</dbReference>
<dbReference type="RefSeq" id="WP_317973580.1">
    <property type="nucleotide sequence ID" value="NZ_BTFW01000001.1"/>
</dbReference>
<reference evidence="1 2" key="1">
    <citation type="submission" date="2023-06" db="EMBL/GenBank/DDBJ databases">
        <title>Draft genome sequence of Novosphingobium sp. strain IK01.</title>
        <authorList>
            <person name="Hatamoto M."/>
            <person name="Ikarashi T."/>
            <person name="Yamaguchi T."/>
        </authorList>
    </citation>
    <scope>NUCLEOTIDE SEQUENCE [LARGE SCALE GENOMIC DNA]</scope>
    <source>
        <strain evidence="1 2">IK01</strain>
    </source>
</reference>
<accession>A0ABQ6P5A2</accession>
<keyword evidence="2" id="KW-1185">Reference proteome</keyword>
<protein>
    <submittedName>
        <fullName evidence="1">Uncharacterized protein</fullName>
    </submittedName>
</protein>
<comment type="caution">
    <text evidence="1">The sequence shown here is derived from an EMBL/GenBank/DDBJ whole genome shotgun (WGS) entry which is preliminary data.</text>
</comment>
<evidence type="ECO:0000313" key="2">
    <source>
        <dbReference type="Proteomes" id="UP001187221"/>
    </source>
</evidence>
<organism evidence="1 2">
    <name type="scientific">Novosphingobium pituita</name>
    <dbReference type="NCBI Taxonomy" id="3056842"/>
    <lineage>
        <taxon>Bacteria</taxon>
        <taxon>Pseudomonadati</taxon>
        <taxon>Pseudomonadota</taxon>
        <taxon>Alphaproteobacteria</taxon>
        <taxon>Sphingomonadales</taxon>
        <taxon>Sphingomonadaceae</taxon>
        <taxon>Novosphingobium</taxon>
    </lineage>
</organism>
<proteinExistence type="predicted"/>
<sequence length="114" mass="12126">MTAAPAPFPASPARSSTLSRQDWLAAHLGTQDAETIGCRAMAAPPAQRGRWGRFKLWLLGDNAPMPLADPRLEAVRRFACATHAGIDPSQDLVGELHGFGLAPPQIEAIARFAA</sequence>
<evidence type="ECO:0000313" key="1">
    <source>
        <dbReference type="EMBL" id="GMM59734.1"/>
    </source>
</evidence>
<dbReference type="EMBL" id="BTFW01000001">
    <property type="protein sequence ID" value="GMM59734.1"/>
    <property type="molecule type" value="Genomic_DNA"/>
</dbReference>
<name>A0ABQ6P5A2_9SPHN</name>